<sequence length="252" mass="27581">MSDEGGVAAVDRALSILEALTDEKNSLADISKRTGLYKSTVLRLTKSLEKFGYVHRSEEGSYRLGSKVFHLGSIYQRHFNTGDLVPPVLRRIAEELKEGASFYIGDGDKRVCLHRVDATRAVQDSVHEGDRLPLTVGAAGHVIRAFQGVRGEQYDEIRRELFAASFGERDAETAAMACPVFSVNQRFLGVLSVSGPRYRLEALGVDRVKPVLFKHAKALTKTLGGDVDALELSAWSKAPAKAVAAKRRPKAT</sequence>
<dbReference type="InterPro" id="IPR036388">
    <property type="entry name" value="WH-like_DNA-bd_sf"/>
</dbReference>
<dbReference type="InterPro" id="IPR036390">
    <property type="entry name" value="WH_DNA-bd_sf"/>
</dbReference>
<evidence type="ECO:0000259" key="4">
    <source>
        <dbReference type="PROSITE" id="PS51077"/>
    </source>
</evidence>
<dbReference type="InterPro" id="IPR029016">
    <property type="entry name" value="GAF-like_dom_sf"/>
</dbReference>
<feature type="domain" description="IclR-ED" evidence="5">
    <location>
        <begin position="67"/>
        <end position="225"/>
    </location>
</feature>
<proteinExistence type="predicted"/>
<dbReference type="Gene3D" id="1.10.10.10">
    <property type="entry name" value="Winged helix-like DNA-binding domain superfamily/Winged helix DNA-binding domain"/>
    <property type="match status" value="1"/>
</dbReference>
<dbReference type="EMBL" id="JAZIBG010000003">
    <property type="protein sequence ID" value="MEF7612422.1"/>
    <property type="molecule type" value="Genomic_DNA"/>
</dbReference>
<dbReference type="Gene3D" id="3.30.450.40">
    <property type="match status" value="2"/>
</dbReference>
<keyword evidence="3" id="KW-0804">Transcription</keyword>
<keyword evidence="7" id="KW-1185">Reference proteome</keyword>
<dbReference type="SMART" id="SM00346">
    <property type="entry name" value="HTH_ICLR"/>
    <property type="match status" value="1"/>
</dbReference>
<dbReference type="AlphaFoldDB" id="A0AAW9QB34"/>
<dbReference type="InterPro" id="IPR005471">
    <property type="entry name" value="Tscrpt_reg_IclR_N"/>
</dbReference>
<feature type="domain" description="HTH iclR-type" evidence="4">
    <location>
        <begin position="7"/>
        <end position="66"/>
    </location>
</feature>
<accession>A0AAW9QB34</accession>
<dbReference type="Pfam" id="PF09339">
    <property type="entry name" value="HTH_IclR"/>
    <property type="match status" value="1"/>
</dbReference>
<evidence type="ECO:0000256" key="1">
    <source>
        <dbReference type="ARBA" id="ARBA00023015"/>
    </source>
</evidence>
<dbReference type="InterPro" id="IPR014757">
    <property type="entry name" value="Tscrpt_reg_IclR_C"/>
</dbReference>
<dbReference type="GO" id="GO:0003700">
    <property type="term" value="F:DNA-binding transcription factor activity"/>
    <property type="evidence" value="ECO:0007669"/>
    <property type="project" value="TreeGrafter"/>
</dbReference>
<evidence type="ECO:0000313" key="6">
    <source>
        <dbReference type="EMBL" id="MEF7612422.1"/>
    </source>
</evidence>
<dbReference type="Proteomes" id="UP001336250">
    <property type="component" value="Unassembled WGS sequence"/>
</dbReference>
<dbReference type="PROSITE" id="PS51078">
    <property type="entry name" value="ICLR_ED"/>
    <property type="match status" value="1"/>
</dbReference>
<protein>
    <submittedName>
        <fullName evidence="6">IclR family transcriptional regulator</fullName>
    </submittedName>
</protein>
<dbReference type="Pfam" id="PF01614">
    <property type="entry name" value="IclR_C"/>
    <property type="match status" value="1"/>
</dbReference>
<dbReference type="PROSITE" id="PS51077">
    <property type="entry name" value="HTH_ICLR"/>
    <property type="match status" value="1"/>
</dbReference>
<name>A0AAW9QB34_9BURK</name>
<dbReference type="InterPro" id="IPR050707">
    <property type="entry name" value="HTH_MetabolicPath_Reg"/>
</dbReference>
<organism evidence="6 7">
    <name type="scientific">Aquincola agrisoli</name>
    <dbReference type="NCBI Taxonomy" id="3119538"/>
    <lineage>
        <taxon>Bacteria</taxon>
        <taxon>Pseudomonadati</taxon>
        <taxon>Pseudomonadota</taxon>
        <taxon>Betaproteobacteria</taxon>
        <taxon>Burkholderiales</taxon>
        <taxon>Sphaerotilaceae</taxon>
        <taxon>Aquincola</taxon>
    </lineage>
</organism>
<keyword evidence="2" id="KW-0238">DNA-binding</keyword>
<evidence type="ECO:0000259" key="5">
    <source>
        <dbReference type="PROSITE" id="PS51078"/>
    </source>
</evidence>
<evidence type="ECO:0000256" key="2">
    <source>
        <dbReference type="ARBA" id="ARBA00023125"/>
    </source>
</evidence>
<dbReference type="SUPFAM" id="SSF55781">
    <property type="entry name" value="GAF domain-like"/>
    <property type="match status" value="1"/>
</dbReference>
<evidence type="ECO:0000313" key="7">
    <source>
        <dbReference type="Proteomes" id="UP001336250"/>
    </source>
</evidence>
<evidence type="ECO:0000256" key="3">
    <source>
        <dbReference type="ARBA" id="ARBA00023163"/>
    </source>
</evidence>
<dbReference type="PANTHER" id="PTHR30136:SF39">
    <property type="entry name" value="TRANSCRIPTIONAL REGULATORY PROTEIN"/>
    <property type="match status" value="1"/>
</dbReference>
<dbReference type="GO" id="GO:0045892">
    <property type="term" value="P:negative regulation of DNA-templated transcription"/>
    <property type="evidence" value="ECO:0007669"/>
    <property type="project" value="TreeGrafter"/>
</dbReference>
<gene>
    <name evidence="6" type="ORF">V4F39_00780</name>
</gene>
<dbReference type="SUPFAM" id="SSF46785">
    <property type="entry name" value="Winged helix' DNA-binding domain"/>
    <property type="match status" value="1"/>
</dbReference>
<dbReference type="GO" id="GO:0003677">
    <property type="term" value="F:DNA binding"/>
    <property type="evidence" value="ECO:0007669"/>
    <property type="project" value="UniProtKB-KW"/>
</dbReference>
<dbReference type="RefSeq" id="WP_332287319.1">
    <property type="nucleotide sequence ID" value="NZ_JAZIBG010000003.1"/>
</dbReference>
<dbReference type="PANTHER" id="PTHR30136">
    <property type="entry name" value="HELIX-TURN-HELIX TRANSCRIPTIONAL REGULATOR, ICLR FAMILY"/>
    <property type="match status" value="1"/>
</dbReference>
<comment type="caution">
    <text evidence="6">The sequence shown here is derived from an EMBL/GenBank/DDBJ whole genome shotgun (WGS) entry which is preliminary data.</text>
</comment>
<reference evidence="6 7" key="1">
    <citation type="submission" date="2024-02" db="EMBL/GenBank/DDBJ databases">
        <title>Genome sequence of Aquincola sp. MAHUQ-54.</title>
        <authorList>
            <person name="Huq M.A."/>
        </authorList>
    </citation>
    <scope>NUCLEOTIDE SEQUENCE [LARGE SCALE GENOMIC DNA]</scope>
    <source>
        <strain evidence="6 7">MAHUQ-54</strain>
    </source>
</reference>
<keyword evidence="1" id="KW-0805">Transcription regulation</keyword>